<proteinExistence type="predicted"/>
<gene>
    <name evidence="1" type="ORF">BOLC2T06013H</name>
</gene>
<sequence>MLLVDELKDQAKRDTNWTQRGRRRRKSYYNTPHALLSSAGHGILVVMISRGV</sequence>
<evidence type="ECO:0000313" key="1">
    <source>
        <dbReference type="EMBL" id="VDD18020.1"/>
    </source>
</evidence>
<reference evidence="1" key="1">
    <citation type="submission" date="2018-11" db="EMBL/GenBank/DDBJ databases">
        <authorList>
            <consortium name="Genoscope - CEA"/>
            <person name="William W."/>
        </authorList>
    </citation>
    <scope>NUCLEOTIDE SEQUENCE</scope>
</reference>
<dbReference type="AlphaFoldDB" id="A0A3P6CU13"/>
<protein>
    <submittedName>
        <fullName evidence="1">Uncharacterized protein</fullName>
    </submittedName>
</protein>
<name>A0A3P6CU13_BRAOL</name>
<dbReference type="EMBL" id="LR031874">
    <property type="protein sequence ID" value="VDD18020.1"/>
    <property type="molecule type" value="Genomic_DNA"/>
</dbReference>
<organism evidence="1">
    <name type="scientific">Brassica oleracea</name>
    <name type="common">Wild cabbage</name>
    <dbReference type="NCBI Taxonomy" id="3712"/>
    <lineage>
        <taxon>Eukaryota</taxon>
        <taxon>Viridiplantae</taxon>
        <taxon>Streptophyta</taxon>
        <taxon>Embryophyta</taxon>
        <taxon>Tracheophyta</taxon>
        <taxon>Spermatophyta</taxon>
        <taxon>Magnoliopsida</taxon>
        <taxon>eudicotyledons</taxon>
        <taxon>Gunneridae</taxon>
        <taxon>Pentapetalae</taxon>
        <taxon>rosids</taxon>
        <taxon>malvids</taxon>
        <taxon>Brassicales</taxon>
        <taxon>Brassicaceae</taxon>
        <taxon>Brassiceae</taxon>
        <taxon>Brassica</taxon>
    </lineage>
</organism>
<accession>A0A3P6CU13</accession>